<dbReference type="RefSeq" id="WP_175250110.1">
    <property type="nucleotide sequence ID" value="NZ_JBHSXE010000001.1"/>
</dbReference>
<protein>
    <submittedName>
        <fullName evidence="1">Nitroreductase family deazaflavin-dependent oxidoreductase</fullName>
    </submittedName>
</protein>
<keyword evidence="2" id="KW-1185">Reference proteome</keyword>
<reference evidence="2" key="1">
    <citation type="journal article" date="2019" name="Int. J. Syst. Evol. Microbiol.">
        <title>The Global Catalogue of Microorganisms (GCM) 10K type strain sequencing project: providing services to taxonomists for standard genome sequencing and annotation.</title>
        <authorList>
            <consortium name="The Broad Institute Genomics Platform"/>
            <consortium name="The Broad Institute Genome Sequencing Center for Infectious Disease"/>
            <person name="Wu L."/>
            <person name="Ma J."/>
        </authorList>
    </citation>
    <scope>NUCLEOTIDE SEQUENCE [LARGE SCALE GENOMIC DNA]</scope>
    <source>
        <strain evidence="2">JCM 3369</strain>
    </source>
</reference>
<dbReference type="NCBIfam" id="TIGR00026">
    <property type="entry name" value="hi_GC_TIGR00026"/>
    <property type="match status" value="1"/>
</dbReference>
<comment type="caution">
    <text evidence="1">The sequence shown here is derived from an EMBL/GenBank/DDBJ whole genome shotgun (WGS) entry which is preliminary data.</text>
</comment>
<proteinExistence type="predicted"/>
<dbReference type="EMBL" id="JBHSXS010000014">
    <property type="protein sequence ID" value="MFC6882710.1"/>
    <property type="molecule type" value="Genomic_DNA"/>
</dbReference>
<dbReference type="InterPro" id="IPR012349">
    <property type="entry name" value="Split_barrel_FMN-bd"/>
</dbReference>
<dbReference type="InterPro" id="IPR004378">
    <property type="entry name" value="F420H2_quin_Rdtase"/>
</dbReference>
<evidence type="ECO:0000313" key="2">
    <source>
        <dbReference type="Proteomes" id="UP001596380"/>
    </source>
</evidence>
<dbReference type="Pfam" id="PF04075">
    <property type="entry name" value="F420H2_quin_red"/>
    <property type="match status" value="1"/>
</dbReference>
<evidence type="ECO:0000313" key="1">
    <source>
        <dbReference type="EMBL" id="MFC6882710.1"/>
    </source>
</evidence>
<dbReference type="Gene3D" id="2.30.110.10">
    <property type="entry name" value="Electron Transport, Fmn-binding Protein, Chain A"/>
    <property type="match status" value="1"/>
</dbReference>
<accession>A0ABW2CQS7</accession>
<sequence length="127" mass="14161">MREVLLPRSVANANKVVNRVQRIYAPFVPPFAVVVHKGRRSGREYRTPVAAYRFGDRIYIGLPYGRDSDWVRNLTAAGRGGVERLGRAHRITAPRVLTADDAASAEDLPAPVRYMARYVNVLAADID</sequence>
<name>A0ABW2CQS7_9ACTN</name>
<gene>
    <name evidence="1" type="ORF">ACFQKB_23340</name>
</gene>
<dbReference type="Proteomes" id="UP001596380">
    <property type="component" value="Unassembled WGS sequence"/>
</dbReference>
<organism evidence="1 2">
    <name type="scientific">Actinomadura yumaensis</name>
    <dbReference type="NCBI Taxonomy" id="111807"/>
    <lineage>
        <taxon>Bacteria</taxon>
        <taxon>Bacillati</taxon>
        <taxon>Actinomycetota</taxon>
        <taxon>Actinomycetes</taxon>
        <taxon>Streptosporangiales</taxon>
        <taxon>Thermomonosporaceae</taxon>
        <taxon>Actinomadura</taxon>
    </lineage>
</organism>